<feature type="compositionally biased region" description="Acidic residues" evidence="20">
    <location>
        <begin position="472"/>
        <end position="482"/>
    </location>
</feature>
<feature type="compositionally biased region" description="Basic and acidic residues" evidence="20">
    <location>
        <begin position="1"/>
        <end position="18"/>
    </location>
</feature>
<dbReference type="GO" id="GO:0005634">
    <property type="term" value="C:nucleus"/>
    <property type="evidence" value="ECO:0007669"/>
    <property type="project" value="UniProtKB-SubCell"/>
</dbReference>
<comment type="similarity">
    <text evidence="3">Belongs to the tRNA pseudouridine synthase TruA family.</text>
</comment>
<dbReference type="CDD" id="cd02568">
    <property type="entry name" value="PseudoU_synth_PUS1_PUS2"/>
    <property type="match status" value="1"/>
</dbReference>
<evidence type="ECO:0000256" key="6">
    <source>
        <dbReference type="ARBA" id="ARBA00023235"/>
    </source>
</evidence>
<dbReference type="PANTHER" id="PTHR11142:SF4">
    <property type="entry name" value="PSEUDOURIDYLATE SYNTHASE 1 HOMOLOG"/>
    <property type="match status" value="1"/>
</dbReference>
<reference evidence="21 22" key="2">
    <citation type="submission" date="2019-01" db="EMBL/GenBank/DDBJ databases">
        <title>The decoding of complex shrimp genome reveals the adaptation for benthos swimmer, frequently molting mechanism and breeding impact on genome.</title>
        <authorList>
            <person name="Sun Y."/>
            <person name="Gao Y."/>
            <person name="Yu Y."/>
        </authorList>
    </citation>
    <scope>NUCLEOTIDE SEQUENCE [LARGE SCALE GENOMIC DNA]</scope>
    <source>
        <tissue evidence="21">Muscle</tissue>
    </source>
</reference>
<evidence type="ECO:0000256" key="19">
    <source>
        <dbReference type="PIRSR" id="PIRSR641708-2"/>
    </source>
</evidence>
<feature type="compositionally biased region" description="Basic and acidic residues" evidence="20">
    <location>
        <begin position="522"/>
        <end position="535"/>
    </location>
</feature>
<dbReference type="GO" id="GO:0160147">
    <property type="term" value="F:tRNA pseudouridine(38-40) synthase activity"/>
    <property type="evidence" value="ECO:0007669"/>
    <property type="project" value="UniProtKB-EC"/>
</dbReference>
<gene>
    <name evidence="21" type="ORF">C7M84_016969</name>
</gene>
<feature type="binding site" evidence="19">
    <location>
        <position position="139"/>
    </location>
    <ligand>
        <name>substrate</name>
    </ligand>
</feature>
<keyword evidence="4" id="KW-0507">mRNA processing</keyword>
<comment type="subunit">
    <text evidence="11">Monomer. Forms a complex with RARG and the SRA1 RNA in the nucleus.</text>
</comment>
<reference evidence="21 22" key="1">
    <citation type="submission" date="2018-04" db="EMBL/GenBank/DDBJ databases">
        <authorList>
            <person name="Zhang X."/>
            <person name="Yuan J."/>
            <person name="Li F."/>
            <person name="Xiang J."/>
        </authorList>
    </citation>
    <scope>NUCLEOTIDE SEQUENCE [LARGE SCALE GENOMIC DNA]</scope>
    <source>
        <tissue evidence="21">Muscle</tissue>
    </source>
</reference>
<keyword evidence="6" id="KW-0413">Isomerase</keyword>
<organism evidence="21 22">
    <name type="scientific">Penaeus vannamei</name>
    <name type="common">Whiteleg shrimp</name>
    <name type="synonym">Litopenaeus vannamei</name>
    <dbReference type="NCBI Taxonomy" id="6689"/>
    <lineage>
        <taxon>Eukaryota</taxon>
        <taxon>Metazoa</taxon>
        <taxon>Ecdysozoa</taxon>
        <taxon>Arthropoda</taxon>
        <taxon>Crustacea</taxon>
        <taxon>Multicrustacea</taxon>
        <taxon>Malacostraca</taxon>
        <taxon>Eumalacostraca</taxon>
        <taxon>Eucarida</taxon>
        <taxon>Decapoda</taxon>
        <taxon>Dendrobranchiata</taxon>
        <taxon>Penaeoidea</taxon>
        <taxon>Penaeidae</taxon>
        <taxon>Penaeus</taxon>
    </lineage>
</organism>
<dbReference type="EMBL" id="QCYY01003147">
    <property type="protein sequence ID" value="ROT65078.1"/>
    <property type="molecule type" value="Genomic_DNA"/>
</dbReference>
<evidence type="ECO:0000256" key="12">
    <source>
        <dbReference type="ARBA" id="ARBA00066509"/>
    </source>
</evidence>
<comment type="catalytic activity">
    <reaction evidence="1">
        <text>a uridine in mRNA = a pseudouridine in mRNA</text>
        <dbReference type="Rhea" id="RHEA:56644"/>
        <dbReference type="Rhea" id="RHEA-COMP:14658"/>
        <dbReference type="Rhea" id="RHEA-COMP:14659"/>
        <dbReference type="ChEBI" id="CHEBI:65314"/>
        <dbReference type="ChEBI" id="CHEBI:65315"/>
    </reaction>
</comment>
<dbReference type="Gene3D" id="3.30.70.660">
    <property type="entry name" value="Pseudouridine synthase I, catalytic domain, C-terminal subdomain"/>
    <property type="match status" value="2"/>
</dbReference>
<dbReference type="GO" id="GO:0006397">
    <property type="term" value="P:mRNA processing"/>
    <property type="evidence" value="ECO:0007669"/>
    <property type="project" value="UniProtKB-KW"/>
</dbReference>
<dbReference type="GO" id="GO:1990481">
    <property type="term" value="P:mRNA pseudouridine synthesis"/>
    <property type="evidence" value="ECO:0007669"/>
    <property type="project" value="TreeGrafter"/>
</dbReference>
<evidence type="ECO:0000256" key="16">
    <source>
        <dbReference type="ARBA" id="ARBA00080849"/>
    </source>
</evidence>
<dbReference type="InterPro" id="IPR020094">
    <property type="entry name" value="TruA/RsuA/RluB/E/F_N"/>
</dbReference>
<evidence type="ECO:0000256" key="9">
    <source>
        <dbReference type="ARBA" id="ARBA00052184"/>
    </source>
</evidence>
<evidence type="ECO:0000256" key="14">
    <source>
        <dbReference type="ARBA" id="ARBA00075153"/>
    </source>
</evidence>
<keyword evidence="7" id="KW-0539">Nucleus</keyword>
<keyword evidence="22" id="KW-1185">Reference proteome</keyword>
<protein>
    <recommendedName>
        <fullName evidence="13">Pseudouridylate synthase 1 homolog</fullName>
        <ecNumber evidence="12">5.4.99.12</ecNumber>
    </recommendedName>
    <alternativeName>
        <fullName evidence="14">tRNA pseudouridine synthase 1</fullName>
    </alternativeName>
    <alternativeName>
        <fullName evidence="17">tRNA pseudouridine(38-40) synthase</fullName>
    </alternativeName>
    <alternativeName>
        <fullName evidence="15">tRNA pseudouridylate synthase I</fullName>
    </alternativeName>
    <alternativeName>
        <fullName evidence="16">tRNA-uridine isomerase I</fullName>
    </alternativeName>
</protein>
<evidence type="ECO:0000256" key="10">
    <source>
        <dbReference type="ARBA" id="ARBA00053709"/>
    </source>
</evidence>
<evidence type="ECO:0000256" key="13">
    <source>
        <dbReference type="ARBA" id="ARBA00068582"/>
    </source>
</evidence>
<dbReference type="InterPro" id="IPR020095">
    <property type="entry name" value="PsdUridine_synth_TruA_C"/>
</dbReference>
<dbReference type="InterPro" id="IPR041708">
    <property type="entry name" value="PUS1/PUS2-like"/>
</dbReference>
<comment type="subcellular location">
    <subcellularLocation>
        <location evidence="2">Nucleus</location>
    </subcellularLocation>
</comment>
<name>A0A423SLE4_PENVA</name>
<dbReference type="Gene3D" id="3.30.70.580">
    <property type="entry name" value="Pseudouridine synthase I, catalytic domain, N-terminal subdomain"/>
    <property type="match status" value="1"/>
</dbReference>
<keyword evidence="5" id="KW-0819">tRNA processing</keyword>
<evidence type="ECO:0000256" key="1">
    <source>
        <dbReference type="ARBA" id="ARBA00001166"/>
    </source>
</evidence>
<comment type="catalytic activity">
    <reaction evidence="8">
        <text>a uridine in tRNA = a pseudouridine in tRNA</text>
        <dbReference type="Rhea" id="RHEA:54572"/>
        <dbReference type="Rhea" id="RHEA-COMP:13339"/>
        <dbReference type="Rhea" id="RHEA-COMP:13934"/>
        <dbReference type="ChEBI" id="CHEBI:65314"/>
        <dbReference type="ChEBI" id="CHEBI:65315"/>
    </reaction>
</comment>
<dbReference type="OrthoDB" id="10256309at2759"/>
<dbReference type="SUPFAM" id="SSF55120">
    <property type="entry name" value="Pseudouridine synthase"/>
    <property type="match status" value="2"/>
</dbReference>
<evidence type="ECO:0000256" key="7">
    <source>
        <dbReference type="ARBA" id="ARBA00023242"/>
    </source>
</evidence>
<dbReference type="AlphaFoldDB" id="A0A423SLE4"/>
<dbReference type="FunFam" id="3.30.70.660:FF:000002">
    <property type="entry name" value="tRNA pseudouridine synthase"/>
    <property type="match status" value="1"/>
</dbReference>
<proteinExistence type="inferred from homology"/>
<sequence>MGLKRPAESEMTESEVKKIHLNPVPQTELETGGDTVRRKRRKNPGYRTIEDDLLNAMLHADLVTEEGCTCPQLFNFQRAARTDKGVSAARQVVSIKLPEDVPDMVTEINKHLNSQIRVMAIKRTTKSFNCKAWCDSRTYSYMCPTFAFAPVEKLTNADYRISPEVLEELRSTLKIYKGTHNFHNFTARKKASDASANRYIMEVECRDPFEREGLEWVVIKIKGYEGSCNYPPLTTSRSSLHPSTVASCTLTSLAHSALATVTHGHWMRDGSEDHEWSKLWASNRDIVAHTHSRDVHQGSPLSHPPVTATLINLTARQSFMLHQIRKMIGLVMAICRGLASKDVITKAWMKDRVDLPIAPGLGLVLEEPHYDKYNKKYGSDGIHVPLDWSEVSEKIQAFREKFIDSTIVATEIEEQSMLKWLATLPFHTYDVREVPTDGEPVQPMSGVRSAIGRASVKLANYRADYDGRGSEDEAEDEDEGDLDQYRVKPASLSAEAGEASNGQDCNSAENGVSNNGTEENIQEEKGNDDKNSEEV</sequence>
<dbReference type="InterPro" id="IPR020103">
    <property type="entry name" value="PsdUridine_synth_cat_dom_sf"/>
</dbReference>
<dbReference type="GO" id="GO:0003723">
    <property type="term" value="F:RNA binding"/>
    <property type="evidence" value="ECO:0007669"/>
    <property type="project" value="InterPro"/>
</dbReference>
<evidence type="ECO:0000256" key="3">
    <source>
        <dbReference type="ARBA" id="ARBA00009375"/>
    </source>
</evidence>
<dbReference type="EC" id="5.4.99.12" evidence="12"/>
<comment type="function">
    <text evidence="10">Pseudouridylate synthase that catalyzes pseudouridylation of tRNAs and mRNAs. Acts on positions 27/28 in the anticodon stem and also positions 34 and 36 in the anticodon of an intron containing tRNA. Also catalyzes pseudouridylation of mRNAs: mediates pseudouridylation of mRNAs with the consensus sequence 5'-UGUAG-3'. Acts as a regulator of pre-mRNA splicing by mediating pseudouridylation of pre-mRNAs at locations associated with alternatively spliced regions. Pseudouridylation of pre-mRNAs near splice sites directly regulates mRNA splicing and mRNA 3'-end processing. Involved in regulation of nuclear receptor activity through pseudouridylation of SRA1 mRNA.</text>
</comment>
<evidence type="ECO:0000256" key="15">
    <source>
        <dbReference type="ARBA" id="ARBA00079087"/>
    </source>
</evidence>
<dbReference type="InterPro" id="IPR001406">
    <property type="entry name" value="PsdUridine_synth_TruA"/>
</dbReference>
<feature type="compositionally biased region" description="Polar residues" evidence="20">
    <location>
        <begin position="500"/>
        <end position="519"/>
    </location>
</feature>
<dbReference type="GO" id="GO:0031119">
    <property type="term" value="P:tRNA pseudouridine synthesis"/>
    <property type="evidence" value="ECO:0007669"/>
    <property type="project" value="InterPro"/>
</dbReference>
<evidence type="ECO:0000256" key="5">
    <source>
        <dbReference type="ARBA" id="ARBA00022694"/>
    </source>
</evidence>
<evidence type="ECO:0000313" key="21">
    <source>
        <dbReference type="EMBL" id="ROT65078.1"/>
    </source>
</evidence>
<evidence type="ECO:0000256" key="2">
    <source>
        <dbReference type="ARBA" id="ARBA00004123"/>
    </source>
</evidence>
<comment type="catalytic activity">
    <reaction evidence="9">
        <text>uridine(38/39/40) in tRNA = pseudouridine(38/39/40) in tRNA</text>
        <dbReference type="Rhea" id="RHEA:22376"/>
        <dbReference type="Rhea" id="RHEA-COMP:10085"/>
        <dbReference type="Rhea" id="RHEA-COMP:10087"/>
        <dbReference type="ChEBI" id="CHEBI:65314"/>
        <dbReference type="ChEBI" id="CHEBI:65315"/>
        <dbReference type="EC" id="5.4.99.12"/>
    </reaction>
</comment>
<feature type="region of interest" description="Disordered" evidence="20">
    <location>
        <begin position="466"/>
        <end position="535"/>
    </location>
</feature>
<evidence type="ECO:0000256" key="11">
    <source>
        <dbReference type="ARBA" id="ARBA00064589"/>
    </source>
</evidence>
<dbReference type="PANTHER" id="PTHR11142">
    <property type="entry name" value="PSEUDOURIDYLATE SYNTHASE"/>
    <property type="match status" value="1"/>
</dbReference>
<dbReference type="STRING" id="6689.A0A423SLE4"/>
<feature type="active site" description="Nucleophile" evidence="18">
    <location>
        <position position="83"/>
    </location>
</feature>
<feature type="region of interest" description="Disordered" evidence="20">
    <location>
        <begin position="1"/>
        <end position="44"/>
    </location>
</feature>
<comment type="caution">
    <text evidence="21">The sequence shown here is derived from an EMBL/GenBank/DDBJ whole genome shotgun (WGS) entry which is preliminary data.</text>
</comment>
<evidence type="ECO:0000256" key="8">
    <source>
        <dbReference type="ARBA" id="ARBA00036943"/>
    </source>
</evidence>
<dbReference type="FunFam" id="3.30.70.580:FF:000002">
    <property type="entry name" value="tRNA pseudouridine synthase"/>
    <property type="match status" value="1"/>
</dbReference>
<evidence type="ECO:0000256" key="20">
    <source>
        <dbReference type="SAM" id="MobiDB-lite"/>
    </source>
</evidence>
<evidence type="ECO:0000313" key="22">
    <source>
        <dbReference type="Proteomes" id="UP000283509"/>
    </source>
</evidence>
<evidence type="ECO:0000256" key="4">
    <source>
        <dbReference type="ARBA" id="ARBA00022664"/>
    </source>
</evidence>
<evidence type="ECO:0000256" key="18">
    <source>
        <dbReference type="PIRSR" id="PIRSR641708-1"/>
    </source>
</evidence>
<dbReference type="Proteomes" id="UP000283509">
    <property type="component" value="Unassembled WGS sequence"/>
</dbReference>
<evidence type="ECO:0000256" key="17">
    <source>
        <dbReference type="ARBA" id="ARBA00081344"/>
    </source>
</evidence>
<accession>A0A423SLE4</accession>